<protein>
    <submittedName>
        <fullName evidence="1">Uncharacterized protein YfdQ (DUF2303 family)</fullName>
    </submittedName>
</protein>
<dbReference type="Pfam" id="PF10065">
    <property type="entry name" value="DUF2303"/>
    <property type="match status" value="1"/>
</dbReference>
<comment type="caution">
    <text evidence="1">The sequence shown here is derived from an EMBL/GenBank/DDBJ whole genome shotgun (WGS) entry which is preliminary data.</text>
</comment>
<accession>A0ABU0DMW9</accession>
<keyword evidence="2" id="KW-1185">Reference proteome</keyword>
<reference evidence="1 2" key="1">
    <citation type="submission" date="2023-07" db="EMBL/GenBank/DDBJ databases">
        <title>Genomic Encyclopedia of Type Strains, Phase IV (KMG-IV): sequencing the most valuable type-strain genomes for metagenomic binning, comparative biology and taxonomic classification.</title>
        <authorList>
            <person name="Goeker M."/>
        </authorList>
    </citation>
    <scope>NUCLEOTIDE SEQUENCE [LARGE SCALE GENOMIC DNA]</scope>
    <source>
        <strain evidence="1 2">DSM 1277</strain>
    </source>
</reference>
<evidence type="ECO:0000313" key="1">
    <source>
        <dbReference type="EMBL" id="MDQ0349769.1"/>
    </source>
</evidence>
<dbReference type="RefSeq" id="WP_307063739.1">
    <property type="nucleotide sequence ID" value="NZ_JAUSUH010000012.1"/>
</dbReference>
<sequence length="324" mass="35549">MGQQVTSIPSGAEGIKELVALAHQARGVEIVNLIAPPGLEGVPEAIPVAIHHGTTPALNSVASLFEAYRDHPRRKTGTARALTLTSFIDLVNRHKTADSAVFADTNWEKPGFQAVIDYHGLNAIVEEPSSLAGETAIGTPANLKHRVAYEFPLSNEWKAWTQAHGEWMEQGRFAEFIRDHLAELAAPFDPERIAIEREFETTVASPADLIRLSRGLQVHVESAVKQAVTLESGEGQISWEETHKDHDGKPLKVPGAFLLTVAPFFGGEPVRMPVSLRYRAGGGKVVWSILLYRPDTFVTERVRDDLNRVAKETMLPTFEGSPET</sequence>
<organism evidence="1 2">
    <name type="scientific">Ancylobacter vacuolatus</name>
    <dbReference type="NCBI Taxonomy" id="223389"/>
    <lineage>
        <taxon>Bacteria</taxon>
        <taxon>Pseudomonadati</taxon>
        <taxon>Pseudomonadota</taxon>
        <taxon>Alphaproteobacteria</taxon>
        <taxon>Hyphomicrobiales</taxon>
        <taxon>Xanthobacteraceae</taxon>
        <taxon>Ancylobacter</taxon>
    </lineage>
</organism>
<proteinExistence type="predicted"/>
<gene>
    <name evidence="1" type="ORF">J2S76_004220</name>
</gene>
<evidence type="ECO:0000313" key="2">
    <source>
        <dbReference type="Proteomes" id="UP001238467"/>
    </source>
</evidence>
<dbReference type="InterPro" id="IPR019276">
    <property type="entry name" value="DUF2303"/>
</dbReference>
<dbReference type="Proteomes" id="UP001238467">
    <property type="component" value="Unassembled WGS sequence"/>
</dbReference>
<dbReference type="EMBL" id="JAUSUH010000012">
    <property type="protein sequence ID" value="MDQ0349769.1"/>
    <property type="molecule type" value="Genomic_DNA"/>
</dbReference>
<name>A0ABU0DMW9_9HYPH</name>